<reference evidence="1" key="1">
    <citation type="submission" date="2014-09" db="EMBL/GenBank/DDBJ databases">
        <authorList>
            <person name="Magalhaes I.L.F."/>
            <person name="Oliveira U."/>
            <person name="Santos F.R."/>
            <person name="Vidigal T.H.D.A."/>
            <person name="Brescovit A.D."/>
            <person name="Santos A.J."/>
        </authorList>
    </citation>
    <scope>NUCLEOTIDE SEQUENCE</scope>
    <source>
        <tissue evidence="1">Shoot tissue taken approximately 20 cm above the soil surface</tissue>
    </source>
</reference>
<dbReference type="AlphaFoldDB" id="A0A0A9B013"/>
<accession>A0A0A9B013</accession>
<reference evidence="1" key="2">
    <citation type="journal article" date="2015" name="Data Brief">
        <title>Shoot transcriptome of the giant reed, Arundo donax.</title>
        <authorList>
            <person name="Barrero R.A."/>
            <person name="Guerrero F.D."/>
            <person name="Moolhuijzen P."/>
            <person name="Goolsby J.A."/>
            <person name="Tidwell J."/>
            <person name="Bellgard S.E."/>
            <person name="Bellgard M.I."/>
        </authorList>
    </citation>
    <scope>NUCLEOTIDE SEQUENCE</scope>
    <source>
        <tissue evidence="1">Shoot tissue taken approximately 20 cm above the soil surface</tissue>
    </source>
</reference>
<evidence type="ECO:0000313" key="1">
    <source>
        <dbReference type="EMBL" id="JAD57349.1"/>
    </source>
</evidence>
<proteinExistence type="predicted"/>
<name>A0A0A9B013_ARUDO</name>
<sequence>MIVDHAWCIMQFAWMSIHRCNFVVNHDWFVICVV</sequence>
<dbReference type="EMBL" id="GBRH01240546">
    <property type="protein sequence ID" value="JAD57349.1"/>
    <property type="molecule type" value="Transcribed_RNA"/>
</dbReference>
<protein>
    <submittedName>
        <fullName evidence="1">Uncharacterized protein</fullName>
    </submittedName>
</protein>
<organism evidence="1">
    <name type="scientific">Arundo donax</name>
    <name type="common">Giant reed</name>
    <name type="synonym">Donax arundinaceus</name>
    <dbReference type="NCBI Taxonomy" id="35708"/>
    <lineage>
        <taxon>Eukaryota</taxon>
        <taxon>Viridiplantae</taxon>
        <taxon>Streptophyta</taxon>
        <taxon>Embryophyta</taxon>
        <taxon>Tracheophyta</taxon>
        <taxon>Spermatophyta</taxon>
        <taxon>Magnoliopsida</taxon>
        <taxon>Liliopsida</taxon>
        <taxon>Poales</taxon>
        <taxon>Poaceae</taxon>
        <taxon>PACMAD clade</taxon>
        <taxon>Arundinoideae</taxon>
        <taxon>Arundineae</taxon>
        <taxon>Arundo</taxon>
    </lineage>
</organism>